<feature type="signal peptide" evidence="1">
    <location>
        <begin position="1"/>
        <end position="24"/>
    </location>
</feature>
<evidence type="ECO:0000256" key="1">
    <source>
        <dbReference type="SAM" id="SignalP"/>
    </source>
</evidence>
<feature type="chain" id="PRO_5041212531" evidence="1">
    <location>
        <begin position="25"/>
        <end position="487"/>
    </location>
</feature>
<dbReference type="EMBL" id="BSOT01000019">
    <property type="protein sequence ID" value="GLR72903.1"/>
    <property type="molecule type" value="Genomic_DNA"/>
</dbReference>
<organism evidence="3 4">
    <name type="scientific">Agaribacter marinus</name>
    <dbReference type="NCBI Taxonomy" id="1431249"/>
    <lineage>
        <taxon>Bacteria</taxon>
        <taxon>Pseudomonadati</taxon>
        <taxon>Pseudomonadota</taxon>
        <taxon>Gammaproteobacteria</taxon>
        <taxon>Alteromonadales</taxon>
        <taxon>Alteromonadaceae</taxon>
        <taxon>Agaribacter</taxon>
    </lineage>
</organism>
<dbReference type="PANTHER" id="PTHR33546">
    <property type="entry name" value="LARGE, MULTIFUNCTIONAL SECRETED PROTEIN-RELATED"/>
    <property type="match status" value="1"/>
</dbReference>
<keyword evidence="1" id="KW-0732">Signal</keyword>
<dbReference type="PANTHER" id="PTHR33546:SF1">
    <property type="entry name" value="LARGE, MULTIFUNCTIONAL SECRETED PROTEIN"/>
    <property type="match status" value="1"/>
</dbReference>
<reference evidence="3" key="2">
    <citation type="submission" date="2023-01" db="EMBL/GenBank/DDBJ databases">
        <title>Draft genome sequence of Agaribacter marinus strain NBRC 110023.</title>
        <authorList>
            <person name="Sun Q."/>
            <person name="Mori K."/>
        </authorList>
    </citation>
    <scope>NUCLEOTIDE SEQUENCE</scope>
    <source>
        <strain evidence="3">NBRC 110023</strain>
    </source>
</reference>
<dbReference type="Gene3D" id="2.120.10.30">
    <property type="entry name" value="TolB, C-terminal domain"/>
    <property type="match status" value="1"/>
</dbReference>
<feature type="domain" description="DUF7133" evidence="2">
    <location>
        <begin position="87"/>
        <end position="231"/>
    </location>
</feature>
<protein>
    <submittedName>
        <fullName evidence="3">Large multi-functional protein</fullName>
    </submittedName>
</protein>
<reference evidence="3" key="1">
    <citation type="journal article" date="2014" name="Int. J. Syst. Evol. Microbiol.">
        <title>Complete genome sequence of Corynebacterium casei LMG S-19264T (=DSM 44701T), isolated from a smear-ripened cheese.</title>
        <authorList>
            <consortium name="US DOE Joint Genome Institute (JGI-PGF)"/>
            <person name="Walter F."/>
            <person name="Albersmeier A."/>
            <person name="Kalinowski J."/>
            <person name="Ruckert C."/>
        </authorList>
    </citation>
    <scope>NUCLEOTIDE SEQUENCE</scope>
    <source>
        <strain evidence="3">NBRC 110023</strain>
    </source>
</reference>
<evidence type="ECO:0000259" key="2">
    <source>
        <dbReference type="Pfam" id="PF23500"/>
    </source>
</evidence>
<gene>
    <name evidence="3" type="ORF">GCM10007852_38110</name>
</gene>
<dbReference type="InterPro" id="IPR011042">
    <property type="entry name" value="6-blade_b-propeller_TolB-like"/>
</dbReference>
<name>A0AA37WK99_9ALTE</name>
<dbReference type="Pfam" id="PF23500">
    <property type="entry name" value="DUF7133"/>
    <property type="match status" value="1"/>
</dbReference>
<proteinExistence type="predicted"/>
<dbReference type="AlphaFoldDB" id="A0AA37WK99"/>
<sequence length="487" mass="54263">MKATLFVSKSLVVSVLFTFYSAFADNSFTAPKGYSIETISLPENTKMNIAGLDVASNGDVYAATRLGEVWVLKGGADISNTTPIWRRFADGLHEVTGLLVDDDSIMVAQKPELTRLVDTNSDDIAEQYLRVVKGWKFHNNYHEYHYGPVKDNEGNYYAALNLAHGGKTSLAMMGSDGGWRGWMYQVNTKGEFVPYASGLRSPAGIGISPSQELFFTDNQGDWIATSKLHYVEKGKFYGHPASLIDHPDYSFDKVHNMTAGDFAALAEPPTVWFPHREVANSPGNPVWDTTDGQFGPFAGQMFIPDYTFSSIFRVMLDKVNGQYQGAAMNFMDGFQSGNIRIQFDDNGQLWVGQTARGWPTRGNKPFGLQKVVWNGEQAFELQNIKLTRAGFSLTFTDTIDETSVVPDAFSIHQWRYRYSKEYGSPKLDEQIIEVTDTVLSEDKKTINISLPLTPNRVLSIAFDGIAANSQQTPSTTELFYTLNQVIH</sequence>
<evidence type="ECO:0000313" key="4">
    <source>
        <dbReference type="Proteomes" id="UP001156601"/>
    </source>
</evidence>
<dbReference type="SUPFAM" id="SSF50952">
    <property type="entry name" value="Soluble quinoprotein glucose dehydrogenase"/>
    <property type="match status" value="1"/>
</dbReference>
<dbReference type="InterPro" id="IPR055557">
    <property type="entry name" value="DUF7133"/>
</dbReference>
<accession>A0AA37WK99</accession>
<evidence type="ECO:0000313" key="3">
    <source>
        <dbReference type="EMBL" id="GLR72903.1"/>
    </source>
</evidence>
<dbReference type="RefSeq" id="WP_284219322.1">
    <property type="nucleotide sequence ID" value="NZ_BSOT01000019.1"/>
</dbReference>
<keyword evidence="4" id="KW-1185">Reference proteome</keyword>
<comment type="caution">
    <text evidence="3">The sequence shown here is derived from an EMBL/GenBank/DDBJ whole genome shotgun (WGS) entry which is preliminary data.</text>
</comment>
<dbReference type="Proteomes" id="UP001156601">
    <property type="component" value="Unassembled WGS sequence"/>
</dbReference>
<dbReference type="InterPro" id="IPR011041">
    <property type="entry name" value="Quinoprot_gluc/sorb_DH_b-prop"/>
</dbReference>